<dbReference type="HOGENOM" id="CLU_161929_0_0_12"/>
<dbReference type="EMBL" id="AGDZ01000018">
    <property type="protein sequence ID" value="EMB25541.1"/>
    <property type="molecule type" value="Genomic_DNA"/>
</dbReference>
<dbReference type="AlphaFoldDB" id="M2AQE0"/>
<dbReference type="OrthoDB" id="5521312at2"/>
<name>M2AQE0_TREDN</name>
<dbReference type="PATRIC" id="fig|999437.3.peg.677"/>
<proteinExistence type="predicted"/>
<dbReference type="RefSeq" id="WP_010694017.1">
    <property type="nucleotide sequence ID" value="NZ_KB442453.1"/>
</dbReference>
<evidence type="ECO:0008006" key="3">
    <source>
        <dbReference type="Google" id="ProtNLM"/>
    </source>
</evidence>
<organism evidence="1 2">
    <name type="scientific">Treponema denticola SP33</name>
    <dbReference type="NCBI Taxonomy" id="999437"/>
    <lineage>
        <taxon>Bacteria</taxon>
        <taxon>Pseudomonadati</taxon>
        <taxon>Spirochaetota</taxon>
        <taxon>Spirochaetia</taxon>
        <taxon>Spirochaetales</taxon>
        <taxon>Treponemataceae</taxon>
        <taxon>Treponema</taxon>
    </lineage>
</organism>
<dbReference type="Proteomes" id="UP000016183">
    <property type="component" value="Unassembled WGS sequence"/>
</dbReference>
<accession>M2AQE0</accession>
<evidence type="ECO:0000313" key="1">
    <source>
        <dbReference type="EMBL" id="EMB25541.1"/>
    </source>
</evidence>
<protein>
    <recommendedName>
        <fullName evidence="3">RelE/StbE family addiction module toxin</fullName>
    </recommendedName>
</protein>
<dbReference type="Gene3D" id="3.30.2310.20">
    <property type="entry name" value="RelE-like"/>
    <property type="match status" value="1"/>
</dbReference>
<comment type="caution">
    <text evidence="1">The sequence shown here is derived from an EMBL/GenBank/DDBJ whole genome shotgun (WGS) entry which is preliminary data.</text>
</comment>
<reference evidence="1 2" key="1">
    <citation type="submission" date="2012-01" db="EMBL/GenBank/DDBJ databases">
        <title>The Genome Sequence of Treponema denticola SP33.</title>
        <authorList>
            <consortium name="The Broad Institute Genome Sequencing Platform"/>
            <person name="Earl A."/>
            <person name="Ward D."/>
            <person name="Feldgarden M."/>
            <person name="Gevers D."/>
            <person name="Blanton J.M."/>
            <person name="Fenno C.J."/>
            <person name="Baranova O.V."/>
            <person name="Mathney J."/>
            <person name="Dewhirst F.E."/>
            <person name="Izard J."/>
            <person name="Young S.K."/>
            <person name="Zeng Q."/>
            <person name="Gargeya S."/>
            <person name="Fitzgerald M."/>
            <person name="Haas B."/>
            <person name="Abouelleil A."/>
            <person name="Alvarado L."/>
            <person name="Arachchi H.M."/>
            <person name="Berlin A."/>
            <person name="Chapman S.B."/>
            <person name="Gearin G."/>
            <person name="Goldberg J."/>
            <person name="Griggs A."/>
            <person name="Gujja S."/>
            <person name="Hansen M."/>
            <person name="Heiman D."/>
            <person name="Howarth C."/>
            <person name="Larimer J."/>
            <person name="Lui A."/>
            <person name="MacDonald P.J.P."/>
            <person name="McCowen C."/>
            <person name="Montmayeur A."/>
            <person name="Murphy C."/>
            <person name="Neiman D."/>
            <person name="Pearson M."/>
            <person name="Priest M."/>
            <person name="Roberts A."/>
            <person name="Saif S."/>
            <person name="Shea T."/>
            <person name="Sisk P."/>
            <person name="Stolte C."/>
            <person name="Sykes S."/>
            <person name="Wortman J."/>
            <person name="Nusbaum C."/>
            <person name="Birren B."/>
        </authorList>
    </citation>
    <scope>NUCLEOTIDE SEQUENCE [LARGE SCALE GENOMIC DNA]</scope>
    <source>
        <strain evidence="1 2">SP33</strain>
    </source>
</reference>
<dbReference type="SUPFAM" id="SSF143011">
    <property type="entry name" value="RelE-like"/>
    <property type="match status" value="1"/>
</dbReference>
<sequence length="87" mass="10590">MYKIIFTESYEEKAKKFLKKHPDLQKQYRKTLELMELNPYHPLLRLHNFFELFSVSINMQYRIAIDFQIENETIIPINIGDHKLIYG</sequence>
<gene>
    <name evidence="1" type="ORF">HMPREF9733_00673</name>
</gene>
<dbReference type="InterPro" id="IPR035093">
    <property type="entry name" value="RelE/ParE_toxin_dom_sf"/>
</dbReference>
<evidence type="ECO:0000313" key="2">
    <source>
        <dbReference type="Proteomes" id="UP000016183"/>
    </source>
</evidence>